<feature type="transmembrane region" description="Helical" evidence="6">
    <location>
        <begin position="273"/>
        <end position="293"/>
    </location>
</feature>
<keyword evidence="8" id="KW-1185">Reference proteome</keyword>
<evidence type="ECO:0000256" key="2">
    <source>
        <dbReference type="ARBA" id="ARBA00022475"/>
    </source>
</evidence>
<dbReference type="OrthoDB" id="9763003at2"/>
<evidence type="ECO:0000313" key="8">
    <source>
        <dbReference type="Proteomes" id="UP000255326"/>
    </source>
</evidence>
<keyword evidence="2" id="KW-1003">Cell membrane</keyword>
<evidence type="ECO:0000313" key="7">
    <source>
        <dbReference type="EMBL" id="RDI44014.1"/>
    </source>
</evidence>
<keyword evidence="3 6" id="KW-0812">Transmembrane</keyword>
<feature type="transmembrane region" description="Helical" evidence="6">
    <location>
        <begin position="204"/>
        <end position="227"/>
    </location>
</feature>
<feature type="transmembrane region" description="Helical" evidence="6">
    <location>
        <begin position="6"/>
        <end position="27"/>
    </location>
</feature>
<evidence type="ECO:0000256" key="6">
    <source>
        <dbReference type="SAM" id="Phobius"/>
    </source>
</evidence>
<dbReference type="NCBIfam" id="TIGR00704">
    <property type="entry name" value="NaPi_cotrn_rel"/>
    <property type="match status" value="1"/>
</dbReference>
<dbReference type="NCBIfam" id="NF037997">
    <property type="entry name" value="Na_Pi_symport"/>
    <property type="match status" value="1"/>
</dbReference>
<feature type="transmembrane region" description="Helical" evidence="6">
    <location>
        <begin position="48"/>
        <end position="78"/>
    </location>
</feature>
<keyword evidence="4 6" id="KW-1133">Transmembrane helix</keyword>
<evidence type="ECO:0000256" key="5">
    <source>
        <dbReference type="ARBA" id="ARBA00023136"/>
    </source>
</evidence>
<comment type="caution">
    <text evidence="7">The sequence shown here is derived from an EMBL/GenBank/DDBJ whole genome shotgun (WGS) entry which is preliminary data.</text>
</comment>
<dbReference type="AlphaFoldDB" id="A0A370GNL1"/>
<keyword evidence="5 6" id="KW-0472">Membrane</keyword>
<feature type="transmembrane region" description="Helical" evidence="6">
    <location>
        <begin position="130"/>
        <end position="149"/>
    </location>
</feature>
<dbReference type="Pfam" id="PF02690">
    <property type="entry name" value="Na_Pi_cotrans"/>
    <property type="match status" value="2"/>
</dbReference>
<protein>
    <submittedName>
        <fullName evidence="7">Phosphate:Na+ symporter</fullName>
    </submittedName>
</protein>
<feature type="transmembrane region" description="Helical" evidence="6">
    <location>
        <begin position="98"/>
        <end position="118"/>
    </location>
</feature>
<dbReference type="GO" id="GO:0044341">
    <property type="term" value="P:sodium-dependent phosphate transport"/>
    <property type="evidence" value="ECO:0007669"/>
    <property type="project" value="InterPro"/>
</dbReference>
<gene>
    <name evidence="7" type="ORF">DFR59_10377</name>
</gene>
<proteinExistence type="predicted"/>
<feature type="transmembrane region" description="Helical" evidence="6">
    <location>
        <begin position="233"/>
        <end position="252"/>
    </location>
</feature>
<dbReference type="InterPro" id="IPR003841">
    <property type="entry name" value="Na/Pi_transpt"/>
</dbReference>
<dbReference type="RefSeq" id="WP_114744910.1">
    <property type="nucleotide sequence ID" value="NZ_QQAY01000003.1"/>
</dbReference>
<feature type="transmembrane region" description="Helical" evidence="6">
    <location>
        <begin position="161"/>
        <end position="183"/>
    </location>
</feature>
<dbReference type="GO" id="GO:0005436">
    <property type="term" value="F:sodium:phosphate symporter activity"/>
    <property type="evidence" value="ECO:0007669"/>
    <property type="project" value="InterPro"/>
</dbReference>
<sequence>MLLLLFLSFILCFILGITWMRIGLYNLSGKQLNRWLHRFTETPLKGMAAGTAVTGILHSSAAVMVMTIGFVSAGLITFPQTIGVILGTNIGTTFTLEFISFPIDSFILPAAIPGFLLLFFRKRTARSTGWVLIGLALVFAAMRGFEWLADPLLKYGFVKKIFLFMDHSLIIPLVFGAVFTAAVQSSTATTGMMMSFLQADTVSLDSAISFMIGANIGTCITALLAAIGAGNEARLTAFAHVWLNIGGALLFFPFIHQLGRVSAFFSDGPASQLAHASVIYNILCSIIVLPFSMKFGKFIEHVHGIKK</sequence>
<evidence type="ECO:0000256" key="3">
    <source>
        <dbReference type="ARBA" id="ARBA00022692"/>
    </source>
</evidence>
<evidence type="ECO:0000256" key="4">
    <source>
        <dbReference type="ARBA" id="ARBA00022989"/>
    </source>
</evidence>
<dbReference type="InterPro" id="IPR004633">
    <property type="entry name" value="NaPi_cotrn-rel/YqeW-like"/>
</dbReference>
<accession>A0A370GNL1</accession>
<dbReference type="GO" id="GO:0005886">
    <property type="term" value="C:plasma membrane"/>
    <property type="evidence" value="ECO:0007669"/>
    <property type="project" value="UniProtKB-SubCell"/>
</dbReference>
<dbReference type="Proteomes" id="UP000255326">
    <property type="component" value="Unassembled WGS sequence"/>
</dbReference>
<dbReference type="EMBL" id="QQAY01000003">
    <property type="protein sequence ID" value="RDI44014.1"/>
    <property type="molecule type" value="Genomic_DNA"/>
</dbReference>
<evidence type="ECO:0000256" key="1">
    <source>
        <dbReference type="ARBA" id="ARBA00004651"/>
    </source>
</evidence>
<comment type="subcellular location">
    <subcellularLocation>
        <location evidence="1">Cell membrane</location>
        <topology evidence="1">Multi-pass membrane protein</topology>
    </subcellularLocation>
</comment>
<dbReference type="PANTHER" id="PTHR10010">
    <property type="entry name" value="SOLUTE CARRIER FAMILY 34 SODIUM PHOSPHATE , MEMBER 2-RELATED"/>
    <property type="match status" value="1"/>
</dbReference>
<reference evidence="7 8" key="1">
    <citation type="submission" date="2018-07" db="EMBL/GenBank/DDBJ databases">
        <title>Genomic Encyclopedia of Type Strains, Phase IV (KMG-IV): sequencing the most valuable type-strain genomes for metagenomic binning, comparative biology and taxonomic classification.</title>
        <authorList>
            <person name="Goeker M."/>
        </authorList>
    </citation>
    <scope>NUCLEOTIDE SEQUENCE [LARGE SCALE GENOMIC DNA]</scope>
    <source>
        <strain evidence="7 8">DSM 25281</strain>
    </source>
</reference>
<organism evidence="7 8">
    <name type="scientific">Falsibacillus pallidus</name>
    <dbReference type="NCBI Taxonomy" id="493781"/>
    <lineage>
        <taxon>Bacteria</taxon>
        <taxon>Bacillati</taxon>
        <taxon>Bacillota</taxon>
        <taxon>Bacilli</taxon>
        <taxon>Bacillales</taxon>
        <taxon>Bacillaceae</taxon>
        <taxon>Falsibacillus</taxon>
    </lineage>
</organism>
<dbReference type="PANTHER" id="PTHR10010:SF46">
    <property type="entry name" value="SODIUM-DEPENDENT PHOSPHATE TRANSPORT PROTEIN 2B"/>
    <property type="match status" value="1"/>
</dbReference>
<name>A0A370GNL1_9BACI</name>